<feature type="transmembrane region" description="Helical" evidence="1">
    <location>
        <begin position="134"/>
        <end position="159"/>
    </location>
</feature>
<reference evidence="3 4" key="2">
    <citation type="journal article" date="2016" name="Genome Announc.">
        <title>Complete Genome Sequence of a Strain of Azospirillum thiophilum Isolated from a Sulfide Spring.</title>
        <authorList>
            <person name="Fomenkov A."/>
            <person name="Vincze T."/>
            <person name="Grabovich M."/>
            <person name="Anton B.P."/>
            <person name="Dubinina G."/>
            <person name="Orlova M."/>
            <person name="Belousova E."/>
            <person name="Roberts R.J."/>
        </authorList>
    </citation>
    <scope>NUCLEOTIDE SEQUENCE [LARGE SCALE GENOMIC DNA]</scope>
    <source>
        <strain evidence="3 4">BV-S</strain>
    </source>
</reference>
<evidence type="ECO:0000259" key="2">
    <source>
        <dbReference type="Pfam" id="PF01757"/>
    </source>
</evidence>
<feature type="transmembrane region" description="Helical" evidence="1">
    <location>
        <begin position="195"/>
        <end position="217"/>
    </location>
</feature>
<dbReference type="KEGG" id="ati:AL072_02700"/>
<dbReference type="GO" id="GO:0000271">
    <property type="term" value="P:polysaccharide biosynthetic process"/>
    <property type="evidence" value="ECO:0007669"/>
    <property type="project" value="TreeGrafter"/>
</dbReference>
<dbReference type="GO" id="GO:0016747">
    <property type="term" value="F:acyltransferase activity, transferring groups other than amino-acyl groups"/>
    <property type="evidence" value="ECO:0007669"/>
    <property type="project" value="InterPro"/>
</dbReference>
<reference evidence="4" key="1">
    <citation type="submission" date="2015-08" db="EMBL/GenBank/DDBJ databases">
        <title>Complete Genome Sequence of Azospirillum thiophilum BV-S.</title>
        <authorList>
            <person name="Fomenkov A."/>
            <person name="Vincze T."/>
            <person name="Grabovich M."/>
            <person name="Dubinina G."/>
            <person name="Orlova M."/>
            <person name="Belousova E."/>
            <person name="Roberts R.J."/>
        </authorList>
    </citation>
    <scope>NUCLEOTIDE SEQUENCE [LARGE SCALE GENOMIC DNA]</scope>
    <source>
        <strain evidence="4">BV-S</strain>
    </source>
</reference>
<dbReference type="Proteomes" id="UP000069935">
    <property type="component" value="Chromosome 1"/>
</dbReference>
<dbReference type="Pfam" id="PF01757">
    <property type="entry name" value="Acyl_transf_3"/>
    <property type="match status" value="1"/>
</dbReference>
<accession>A0AAC8VVF0</accession>
<feature type="transmembrane region" description="Helical" evidence="1">
    <location>
        <begin position="263"/>
        <end position="282"/>
    </location>
</feature>
<dbReference type="InterPro" id="IPR002656">
    <property type="entry name" value="Acyl_transf_3_dom"/>
</dbReference>
<sequence>MTKSVNIAYLPRLDHLRAFAALIVLYYHSLQLLPQSPGGGQVEGWIHTKNPFLAIVVEGHTGVALFMVLSGFIFTWGANGREVAYSGFLRNRLLRIYPLYAWLLLVGIAMHPDAVDPGRIVEMAIPFLNAGNKATYGVATSLFWTVAIEFQFYLIFPFLLSILNRQGCRQLMLMVLCALVYRLVADQFGANSRAVAYWTIVGRIDQFLIGMIAAVALRRHGSDPRIVPWIGRAFLPSCLLMLAVVTIFHRAGGYPVIATWKTVWPTIEACGWALVVVTCLSVRIPGSRILSMAAAYVGSISYSIYLTNFIVITQVAKHIGALTLVPNPHVNALLVCTAVVLPASIALSALTFHAIEQPFMKMRKTYMLDAARPSPAIAA</sequence>
<feature type="transmembrane region" description="Helical" evidence="1">
    <location>
        <begin position="171"/>
        <end position="189"/>
    </location>
</feature>
<feature type="transmembrane region" description="Helical" evidence="1">
    <location>
        <begin position="16"/>
        <end position="33"/>
    </location>
</feature>
<feature type="transmembrane region" description="Helical" evidence="1">
    <location>
        <begin position="289"/>
        <end position="312"/>
    </location>
</feature>
<feature type="domain" description="Acyltransferase 3" evidence="2">
    <location>
        <begin position="12"/>
        <end position="343"/>
    </location>
</feature>
<dbReference type="AlphaFoldDB" id="A0AAC8VVF0"/>
<organism evidence="3 4">
    <name type="scientific">Azospirillum thiophilum</name>
    <dbReference type="NCBI Taxonomy" id="528244"/>
    <lineage>
        <taxon>Bacteria</taxon>
        <taxon>Pseudomonadati</taxon>
        <taxon>Pseudomonadota</taxon>
        <taxon>Alphaproteobacteria</taxon>
        <taxon>Rhodospirillales</taxon>
        <taxon>Azospirillaceae</taxon>
        <taxon>Azospirillum</taxon>
    </lineage>
</organism>
<keyword evidence="4" id="KW-1185">Reference proteome</keyword>
<gene>
    <name evidence="3" type="ORF">AL072_02700</name>
</gene>
<dbReference type="RefSeq" id="WP_045581621.1">
    <property type="nucleotide sequence ID" value="NZ_CP012401.1"/>
</dbReference>
<feature type="transmembrane region" description="Helical" evidence="1">
    <location>
        <begin position="53"/>
        <end position="76"/>
    </location>
</feature>
<feature type="transmembrane region" description="Helical" evidence="1">
    <location>
        <begin position="97"/>
        <end position="114"/>
    </location>
</feature>
<keyword evidence="1" id="KW-0472">Membrane</keyword>
<dbReference type="EMBL" id="CP012401">
    <property type="protein sequence ID" value="ALG70008.1"/>
    <property type="molecule type" value="Genomic_DNA"/>
</dbReference>
<feature type="transmembrane region" description="Helical" evidence="1">
    <location>
        <begin position="332"/>
        <end position="355"/>
    </location>
</feature>
<evidence type="ECO:0000256" key="1">
    <source>
        <dbReference type="SAM" id="Phobius"/>
    </source>
</evidence>
<evidence type="ECO:0000313" key="3">
    <source>
        <dbReference type="EMBL" id="ALG70008.1"/>
    </source>
</evidence>
<name>A0AAC8VVF0_9PROT</name>
<dbReference type="InterPro" id="IPR050879">
    <property type="entry name" value="Acyltransferase_3"/>
</dbReference>
<evidence type="ECO:0000313" key="4">
    <source>
        <dbReference type="Proteomes" id="UP000069935"/>
    </source>
</evidence>
<protein>
    <recommendedName>
        <fullName evidence="2">Acyltransferase 3 domain-containing protein</fullName>
    </recommendedName>
</protein>
<feature type="transmembrane region" description="Helical" evidence="1">
    <location>
        <begin position="229"/>
        <end position="251"/>
    </location>
</feature>
<dbReference type="PANTHER" id="PTHR23028:SF131">
    <property type="entry name" value="BLR2367 PROTEIN"/>
    <property type="match status" value="1"/>
</dbReference>
<dbReference type="GO" id="GO:0016020">
    <property type="term" value="C:membrane"/>
    <property type="evidence" value="ECO:0007669"/>
    <property type="project" value="TreeGrafter"/>
</dbReference>
<keyword evidence="1" id="KW-1133">Transmembrane helix</keyword>
<keyword evidence="1" id="KW-0812">Transmembrane</keyword>
<dbReference type="PANTHER" id="PTHR23028">
    <property type="entry name" value="ACETYLTRANSFERASE"/>
    <property type="match status" value="1"/>
</dbReference>
<proteinExistence type="predicted"/>